<feature type="domain" description="FecR N-terminal" evidence="2">
    <location>
        <begin position="13"/>
        <end position="55"/>
    </location>
</feature>
<proteinExistence type="predicted"/>
<dbReference type="PIRSF" id="PIRSF018266">
    <property type="entry name" value="FecR"/>
    <property type="match status" value="1"/>
</dbReference>
<gene>
    <name evidence="3" type="ORF">ACIKP9_01035</name>
</gene>
<comment type="caution">
    <text evidence="3">The sequence shown here is derived from an EMBL/GenBank/DDBJ whole genome shotgun (WGS) entry which is preliminary data.</text>
</comment>
<evidence type="ECO:0000313" key="3">
    <source>
        <dbReference type="EMBL" id="MFJ5444805.1"/>
    </source>
</evidence>
<dbReference type="InterPro" id="IPR032623">
    <property type="entry name" value="FecR_N"/>
</dbReference>
<dbReference type="Pfam" id="PF04773">
    <property type="entry name" value="FecR"/>
    <property type="match status" value="1"/>
</dbReference>
<evidence type="ECO:0000259" key="1">
    <source>
        <dbReference type="Pfam" id="PF04773"/>
    </source>
</evidence>
<feature type="domain" description="FecR protein" evidence="1">
    <location>
        <begin position="111"/>
        <end position="205"/>
    </location>
</feature>
<dbReference type="Proteomes" id="UP001617669">
    <property type="component" value="Unassembled WGS sequence"/>
</dbReference>
<protein>
    <submittedName>
        <fullName evidence="3">FecR domain-containing protein</fullName>
    </submittedName>
</protein>
<accession>A0ABW8GHG2</accession>
<dbReference type="PANTHER" id="PTHR30273">
    <property type="entry name" value="PERIPLASMIC SIGNAL SENSOR AND SIGMA FACTOR ACTIVATOR FECR-RELATED"/>
    <property type="match status" value="1"/>
</dbReference>
<reference evidence="3 4" key="1">
    <citation type="submission" date="2024-11" db="EMBL/GenBank/DDBJ databases">
        <authorList>
            <person name="Kaparullina E.N."/>
            <person name="Delegan Y.A."/>
            <person name="Doronina N.V."/>
        </authorList>
    </citation>
    <scope>NUCLEOTIDE SEQUENCE [LARGE SCALE GENOMIC DNA]</scope>
    <source>
        <strain evidence="3 4">7sh_L</strain>
    </source>
</reference>
<dbReference type="PANTHER" id="PTHR30273:SF2">
    <property type="entry name" value="PROTEIN FECR"/>
    <property type="match status" value="1"/>
</dbReference>
<dbReference type="InterPro" id="IPR012373">
    <property type="entry name" value="Ferrdict_sens_TM"/>
</dbReference>
<dbReference type="Pfam" id="PF16220">
    <property type="entry name" value="DUF4880"/>
    <property type="match status" value="1"/>
</dbReference>
<evidence type="ECO:0000259" key="2">
    <source>
        <dbReference type="Pfam" id="PF16220"/>
    </source>
</evidence>
<keyword evidence="4" id="KW-1185">Reference proteome</keyword>
<name>A0ABW8GHG2_9PROT</name>
<organism evidence="3 4">
    <name type="scientific">Methylobacillus methanolivorans</name>
    <dbReference type="NCBI Taxonomy" id="1848927"/>
    <lineage>
        <taxon>Bacteria</taxon>
        <taxon>Pseudomonadati</taxon>
        <taxon>Pseudomonadota</taxon>
        <taxon>Betaproteobacteria</taxon>
        <taxon>Nitrosomonadales</taxon>
        <taxon>Methylophilaceae</taxon>
        <taxon>Methylobacillus</taxon>
    </lineage>
</organism>
<dbReference type="RefSeq" id="WP_400878125.1">
    <property type="nucleotide sequence ID" value="NZ_JBIWXY010000001.1"/>
</dbReference>
<dbReference type="Gene3D" id="2.60.120.1440">
    <property type="match status" value="1"/>
</dbReference>
<dbReference type="EMBL" id="JBIWXY010000001">
    <property type="protein sequence ID" value="MFJ5444805.1"/>
    <property type="molecule type" value="Genomic_DNA"/>
</dbReference>
<dbReference type="InterPro" id="IPR006860">
    <property type="entry name" value="FecR"/>
</dbReference>
<evidence type="ECO:0000313" key="4">
    <source>
        <dbReference type="Proteomes" id="UP001617669"/>
    </source>
</evidence>
<sequence>MDDRIIKPTPAMRAASEWYARLASGERSTETQQAWRTWLDADPAHQSAWQQLERVTQHFGQVPAEVGMATLQLPPVADRRRIIKHLALFLTASATGLYAYREQPWRGMLADASTKVGEHTQIALDDGTSLHLNTDSAVNVRYSATERVIELIQGEIYIETAQEVATTYRPFRVETRHGSATALGTRFSVRDLSHQTKVTVFDGAVAIKPHHQRGEPMRLNAGESIIFNDHTLAEKLSARPTDMAWINGLVVAYAMRLDDFTQELARYKTGVLRCDPAVANLQISGSFPTQDMESVLQTLERTLPVTAERFTRFWVTLVPA</sequence>